<evidence type="ECO:0000256" key="8">
    <source>
        <dbReference type="ARBA" id="ARBA00022842"/>
    </source>
</evidence>
<dbReference type="InterPro" id="IPR000399">
    <property type="entry name" value="TPP-bd_CS"/>
</dbReference>
<evidence type="ECO:0000256" key="9">
    <source>
        <dbReference type="ARBA" id="ARBA00023052"/>
    </source>
</evidence>
<feature type="domain" description="Thiamine pyrophosphate enzyme central" evidence="12">
    <location>
        <begin position="207"/>
        <end position="341"/>
    </location>
</feature>
<dbReference type="FunFam" id="3.40.50.970:FF:000007">
    <property type="entry name" value="Acetolactate synthase"/>
    <property type="match status" value="1"/>
</dbReference>
<dbReference type="FunFam" id="3.40.50.1220:FF:000008">
    <property type="entry name" value="Acetolactate synthase"/>
    <property type="match status" value="1"/>
</dbReference>
<dbReference type="InterPro" id="IPR011766">
    <property type="entry name" value="TPP_enzyme_TPP-bd"/>
</dbReference>
<reference evidence="15" key="2">
    <citation type="submission" date="2021-04" db="EMBL/GenBank/DDBJ databases">
        <authorList>
            <person name="Gilroy R."/>
        </authorList>
    </citation>
    <scope>NUCLEOTIDE SEQUENCE</scope>
    <source>
        <strain evidence="15">14975</strain>
    </source>
</reference>
<dbReference type="GO" id="GO:0005948">
    <property type="term" value="C:acetolactate synthase complex"/>
    <property type="evidence" value="ECO:0007669"/>
    <property type="project" value="TreeGrafter"/>
</dbReference>
<dbReference type="Gene3D" id="3.40.50.970">
    <property type="match status" value="2"/>
</dbReference>
<evidence type="ECO:0000256" key="7">
    <source>
        <dbReference type="ARBA" id="ARBA00022723"/>
    </source>
</evidence>
<comment type="cofactor">
    <cofactor evidence="11">
        <name>Mg(2+)</name>
        <dbReference type="ChEBI" id="CHEBI:18420"/>
    </cofactor>
    <text evidence="11">Binds 1 Mg(2+) ion per subunit.</text>
</comment>
<dbReference type="PANTHER" id="PTHR18968">
    <property type="entry name" value="THIAMINE PYROPHOSPHATE ENZYMES"/>
    <property type="match status" value="1"/>
</dbReference>
<comment type="pathway">
    <text evidence="1 11">Amino-acid biosynthesis; L-isoleucine biosynthesis; L-isoleucine from 2-oxobutanoate: step 1/4.</text>
</comment>
<organism evidence="15 16">
    <name type="scientific">Candidatus Akkermansia intestinigallinarum</name>
    <dbReference type="NCBI Taxonomy" id="2838431"/>
    <lineage>
        <taxon>Bacteria</taxon>
        <taxon>Pseudomonadati</taxon>
        <taxon>Verrucomicrobiota</taxon>
        <taxon>Verrucomicrobiia</taxon>
        <taxon>Verrucomicrobiales</taxon>
        <taxon>Akkermansiaceae</taxon>
        <taxon>Akkermansia</taxon>
    </lineage>
</organism>
<dbReference type="GO" id="GO:0030976">
    <property type="term" value="F:thiamine pyrophosphate binding"/>
    <property type="evidence" value="ECO:0007669"/>
    <property type="project" value="UniProtKB-UniRule"/>
</dbReference>
<dbReference type="GO" id="GO:0000287">
    <property type="term" value="F:magnesium ion binding"/>
    <property type="evidence" value="ECO:0007669"/>
    <property type="project" value="UniProtKB-UniRule"/>
</dbReference>
<gene>
    <name evidence="15" type="primary">ilvB</name>
    <name evidence="15" type="ORF">H9862_08050</name>
</gene>
<dbReference type="PANTHER" id="PTHR18968:SF13">
    <property type="entry name" value="ACETOLACTATE SYNTHASE CATALYTIC SUBUNIT, MITOCHONDRIAL"/>
    <property type="match status" value="1"/>
</dbReference>
<keyword evidence="6 11" id="KW-0808">Transferase</keyword>
<dbReference type="GO" id="GO:0050660">
    <property type="term" value="F:flavin adenine dinucleotide binding"/>
    <property type="evidence" value="ECO:0007669"/>
    <property type="project" value="InterPro"/>
</dbReference>
<dbReference type="InterPro" id="IPR029035">
    <property type="entry name" value="DHS-like_NAD/FAD-binding_dom"/>
</dbReference>
<keyword evidence="7 11" id="KW-0479">Metal-binding</keyword>
<dbReference type="EC" id="2.2.1.6" evidence="4 11"/>
<accession>A0A9D1VCG8</accession>
<dbReference type="InterPro" id="IPR012000">
    <property type="entry name" value="Thiamin_PyroP_enz_cen_dom"/>
</dbReference>
<dbReference type="NCBIfam" id="TIGR00118">
    <property type="entry name" value="acolac_lg"/>
    <property type="match status" value="1"/>
</dbReference>
<evidence type="ECO:0000256" key="2">
    <source>
        <dbReference type="ARBA" id="ARBA00005025"/>
    </source>
</evidence>
<dbReference type="GO" id="GO:0003984">
    <property type="term" value="F:acetolactate synthase activity"/>
    <property type="evidence" value="ECO:0007669"/>
    <property type="project" value="UniProtKB-EC"/>
</dbReference>
<dbReference type="CDD" id="cd07035">
    <property type="entry name" value="TPP_PYR_POX_like"/>
    <property type="match status" value="1"/>
</dbReference>
<feature type="domain" description="Thiamine pyrophosphate enzyme N-terminal TPP-binding" evidence="14">
    <location>
        <begin position="16"/>
        <end position="131"/>
    </location>
</feature>
<keyword evidence="8 11" id="KW-0460">Magnesium</keyword>
<dbReference type="Gene3D" id="3.40.50.1220">
    <property type="entry name" value="TPP-binding domain"/>
    <property type="match status" value="1"/>
</dbReference>
<evidence type="ECO:0000259" key="13">
    <source>
        <dbReference type="Pfam" id="PF02775"/>
    </source>
</evidence>
<reference evidence="15" key="1">
    <citation type="journal article" date="2021" name="PeerJ">
        <title>Extensive microbial diversity within the chicken gut microbiome revealed by metagenomics and culture.</title>
        <authorList>
            <person name="Gilroy R."/>
            <person name="Ravi A."/>
            <person name="Getino M."/>
            <person name="Pursley I."/>
            <person name="Horton D.L."/>
            <person name="Alikhan N.F."/>
            <person name="Baker D."/>
            <person name="Gharbi K."/>
            <person name="Hall N."/>
            <person name="Watson M."/>
            <person name="Adriaenssens E.M."/>
            <person name="Foster-Nyarko E."/>
            <person name="Jarju S."/>
            <person name="Secka A."/>
            <person name="Antonio M."/>
            <person name="Oren A."/>
            <person name="Chaudhuri R.R."/>
            <person name="La Ragione R."/>
            <person name="Hildebrand F."/>
            <person name="Pallen M.J."/>
        </authorList>
    </citation>
    <scope>NUCLEOTIDE SEQUENCE</scope>
    <source>
        <strain evidence="15">14975</strain>
    </source>
</reference>
<keyword evidence="10 11" id="KW-0100">Branched-chain amino acid biosynthesis</keyword>
<dbReference type="EMBL" id="DXFQ01000151">
    <property type="protein sequence ID" value="HIX20533.1"/>
    <property type="molecule type" value="Genomic_DNA"/>
</dbReference>
<dbReference type="GO" id="GO:0009099">
    <property type="term" value="P:L-valine biosynthetic process"/>
    <property type="evidence" value="ECO:0007669"/>
    <property type="project" value="TreeGrafter"/>
</dbReference>
<dbReference type="InterPro" id="IPR039368">
    <property type="entry name" value="AHAS_TPP"/>
</dbReference>
<sequence>MTDSTTTTPKTAGKMMTGAEALVQSLVREGVEVVFAYPGGASMPIHQALSHEPSIRTILPRHEQGGAFAAEGYGRVTGKVGVCMSTSGPGATNMITPIADAFLDSIPMVAFTAQVGSSMIGSSAFQETDVFGMTAPIVKHSYLVTRLEDIPRIVREAFYIARTGRPGPVVIDVPKNFQEGLFVPDFDAPMDLPGYEPDVPLNEKALDAVLPVILAAKRPAIYAGGGVVTAGASEALREFAERLQIPVATTLMGVGAMPESHPLSVRWLGMHGAVYANNTVNEADVVIAIGTRFDDRVTGAVKTFCEHARIIHIDLDAAELNKNKRVEFAIRADARKALDYLNDRLEKANYPVREYAESNRPEWFGIIRRWKEQYPLCYEKREHEIAPQLVIEELHRQLEGQDAIICTGVGQHQMFTAQFFPFDKPRRLSTSGGLGSMGYGLPAAIGAHVACPDKPVVNVDGDGSFLMNVQELATIKIEKMPIKCIILDNQHLGMVVQWEDLKYDSNRANTFLADPKDHYDPTHHTPEVLYPNFPVLCAGFGIKCERVVEPADLPAAIERMLASKEAYVLDVMVPHDVHVLPMIPGGMGYRDVVLERIAGDGKGRRASELGKEIPSAL</sequence>
<evidence type="ECO:0000259" key="12">
    <source>
        <dbReference type="Pfam" id="PF00205"/>
    </source>
</evidence>
<keyword evidence="9 11" id="KW-0786">Thiamine pyrophosphate</keyword>
<evidence type="ECO:0000256" key="6">
    <source>
        <dbReference type="ARBA" id="ARBA00022679"/>
    </source>
</evidence>
<name>A0A9D1VCG8_9BACT</name>
<evidence type="ECO:0000256" key="5">
    <source>
        <dbReference type="ARBA" id="ARBA00022605"/>
    </source>
</evidence>
<dbReference type="CDD" id="cd02015">
    <property type="entry name" value="TPP_AHAS"/>
    <property type="match status" value="1"/>
</dbReference>
<evidence type="ECO:0000256" key="1">
    <source>
        <dbReference type="ARBA" id="ARBA00004974"/>
    </source>
</evidence>
<dbReference type="Pfam" id="PF00205">
    <property type="entry name" value="TPP_enzyme_M"/>
    <property type="match status" value="1"/>
</dbReference>
<dbReference type="InterPro" id="IPR012001">
    <property type="entry name" value="Thiamin_PyroP_enz_TPP-bd_dom"/>
</dbReference>
<dbReference type="InterPro" id="IPR029061">
    <property type="entry name" value="THDP-binding"/>
</dbReference>
<protein>
    <recommendedName>
        <fullName evidence="4 11">Acetolactate synthase</fullName>
        <ecNumber evidence="4 11">2.2.1.6</ecNumber>
    </recommendedName>
</protein>
<dbReference type="AlphaFoldDB" id="A0A9D1VCG8"/>
<evidence type="ECO:0000313" key="15">
    <source>
        <dbReference type="EMBL" id="HIX20533.1"/>
    </source>
</evidence>
<dbReference type="InterPro" id="IPR012846">
    <property type="entry name" value="Acetolactate_synth_lsu"/>
</dbReference>
<dbReference type="InterPro" id="IPR045229">
    <property type="entry name" value="TPP_enz"/>
</dbReference>
<comment type="cofactor">
    <cofactor evidence="11">
        <name>thiamine diphosphate</name>
        <dbReference type="ChEBI" id="CHEBI:58937"/>
    </cofactor>
    <text evidence="11">Binds 1 thiamine pyrophosphate per subunit.</text>
</comment>
<evidence type="ECO:0000256" key="10">
    <source>
        <dbReference type="ARBA" id="ARBA00023304"/>
    </source>
</evidence>
<evidence type="ECO:0000259" key="14">
    <source>
        <dbReference type="Pfam" id="PF02776"/>
    </source>
</evidence>
<dbReference type="Proteomes" id="UP000823964">
    <property type="component" value="Unassembled WGS sequence"/>
</dbReference>
<comment type="caution">
    <text evidence="15">The sequence shown here is derived from an EMBL/GenBank/DDBJ whole genome shotgun (WGS) entry which is preliminary data.</text>
</comment>
<dbReference type="Pfam" id="PF02775">
    <property type="entry name" value="TPP_enzyme_C"/>
    <property type="match status" value="1"/>
</dbReference>
<evidence type="ECO:0000256" key="4">
    <source>
        <dbReference type="ARBA" id="ARBA00013145"/>
    </source>
</evidence>
<comment type="similarity">
    <text evidence="3 11">Belongs to the TPP enzyme family.</text>
</comment>
<proteinExistence type="inferred from homology"/>
<evidence type="ECO:0000256" key="3">
    <source>
        <dbReference type="ARBA" id="ARBA00007812"/>
    </source>
</evidence>
<dbReference type="Pfam" id="PF02776">
    <property type="entry name" value="TPP_enzyme_N"/>
    <property type="match status" value="1"/>
</dbReference>
<dbReference type="PROSITE" id="PS00187">
    <property type="entry name" value="TPP_ENZYMES"/>
    <property type="match status" value="1"/>
</dbReference>
<dbReference type="SUPFAM" id="SSF52467">
    <property type="entry name" value="DHS-like NAD/FAD-binding domain"/>
    <property type="match status" value="1"/>
</dbReference>
<dbReference type="GO" id="GO:0009097">
    <property type="term" value="P:isoleucine biosynthetic process"/>
    <property type="evidence" value="ECO:0007669"/>
    <property type="project" value="TreeGrafter"/>
</dbReference>
<comment type="pathway">
    <text evidence="2 11">Amino-acid biosynthesis; L-valine biosynthesis; L-valine from pyruvate: step 1/4.</text>
</comment>
<feature type="domain" description="Thiamine pyrophosphate enzyme TPP-binding" evidence="13">
    <location>
        <begin position="408"/>
        <end position="571"/>
    </location>
</feature>
<evidence type="ECO:0000256" key="11">
    <source>
        <dbReference type="RuleBase" id="RU003591"/>
    </source>
</evidence>
<keyword evidence="5 11" id="KW-0028">Amino-acid biosynthesis</keyword>
<evidence type="ECO:0000313" key="16">
    <source>
        <dbReference type="Proteomes" id="UP000823964"/>
    </source>
</evidence>
<comment type="catalytic activity">
    <reaction evidence="11">
        <text>2 pyruvate + H(+) = (2S)-2-acetolactate + CO2</text>
        <dbReference type="Rhea" id="RHEA:25249"/>
        <dbReference type="ChEBI" id="CHEBI:15361"/>
        <dbReference type="ChEBI" id="CHEBI:15378"/>
        <dbReference type="ChEBI" id="CHEBI:16526"/>
        <dbReference type="ChEBI" id="CHEBI:58476"/>
        <dbReference type="EC" id="2.2.1.6"/>
    </reaction>
</comment>
<dbReference type="SUPFAM" id="SSF52518">
    <property type="entry name" value="Thiamin diphosphate-binding fold (THDP-binding)"/>
    <property type="match status" value="2"/>
</dbReference>